<evidence type="ECO:0008006" key="4">
    <source>
        <dbReference type="Google" id="ProtNLM"/>
    </source>
</evidence>
<evidence type="ECO:0000256" key="1">
    <source>
        <dbReference type="SAM" id="MobiDB-lite"/>
    </source>
</evidence>
<accession>A0A7J9HWZ5</accession>
<keyword evidence="3" id="KW-1185">Reference proteome</keyword>
<name>A0A7J9HWZ5_9ROSI</name>
<gene>
    <name evidence="2" type="ORF">Gohar_020211</name>
</gene>
<sequence>MERVWQRVGSNSSYSLCGHDTNDILHMDKSNVRISSSSNTLSENWVHLFTDGAVDRGSGAASAGGVILDGMITSLSNGFNRVLIHTDNLEVGQALQDKFTKGFGHYNSQESPKDHEYGRALADSTFS</sequence>
<feature type="region of interest" description="Disordered" evidence="1">
    <location>
        <begin position="104"/>
        <end position="127"/>
    </location>
</feature>
<proteinExistence type="predicted"/>
<dbReference type="Proteomes" id="UP000593560">
    <property type="component" value="Unassembled WGS sequence"/>
</dbReference>
<evidence type="ECO:0000313" key="3">
    <source>
        <dbReference type="Proteomes" id="UP000593560"/>
    </source>
</evidence>
<protein>
    <recommendedName>
        <fullName evidence="4">RNase H type-1 domain-containing protein</fullName>
    </recommendedName>
</protein>
<comment type="caution">
    <text evidence="2">The sequence shown here is derived from an EMBL/GenBank/DDBJ whole genome shotgun (WGS) entry which is preliminary data.</text>
</comment>
<evidence type="ECO:0000313" key="2">
    <source>
        <dbReference type="EMBL" id="MBA0814379.1"/>
    </source>
</evidence>
<dbReference type="OrthoDB" id="10384501at2759"/>
<dbReference type="AlphaFoldDB" id="A0A7J9HWZ5"/>
<organism evidence="2 3">
    <name type="scientific">Gossypium harknessii</name>
    <dbReference type="NCBI Taxonomy" id="34285"/>
    <lineage>
        <taxon>Eukaryota</taxon>
        <taxon>Viridiplantae</taxon>
        <taxon>Streptophyta</taxon>
        <taxon>Embryophyta</taxon>
        <taxon>Tracheophyta</taxon>
        <taxon>Spermatophyta</taxon>
        <taxon>Magnoliopsida</taxon>
        <taxon>eudicotyledons</taxon>
        <taxon>Gunneridae</taxon>
        <taxon>Pentapetalae</taxon>
        <taxon>rosids</taxon>
        <taxon>malvids</taxon>
        <taxon>Malvales</taxon>
        <taxon>Malvaceae</taxon>
        <taxon>Malvoideae</taxon>
        <taxon>Gossypium</taxon>
    </lineage>
</organism>
<dbReference type="EMBL" id="JABFAD010000012">
    <property type="protein sequence ID" value="MBA0814379.1"/>
    <property type="molecule type" value="Genomic_DNA"/>
</dbReference>
<reference evidence="2 3" key="1">
    <citation type="journal article" date="2019" name="Genome Biol. Evol.">
        <title>Insights into the evolution of the New World diploid cottons (Gossypium, subgenus Houzingenia) based on genome sequencing.</title>
        <authorList>
            <person name="Grover C.E."/>
            <person name="Arick M.A. 2nd"/>
            <person name="Thrash A."/>
            <person name="Conover J.L."/>
            <person name="Sanders W.S."/>
            <person name="Peterson D.G."/>
            <person name="Frelichowski J.E."/>
            <person name="Scheffler J.A."/>
            <person name="Scheffler B.E."/>
            <person name="Wendel J.F."/>
        </authorList>
    </citation>
    <scope>NUCLEOTIDE SEQUENCE [LARGE SCALE GENOMIC DNA]</scope>
    <source>
        <strain evidence="2">0</strain>
        <tissue evidence="2">Leaf</tissue>
    </source>
</reference>